<keyword evidence="6 10" id="KW-0443">Lipid metabolism</keyword>
<feature type="transmembrane region" description="Helical" evidence="10">
    <location>
        <begin position="166"/>
        <end position="186"/>
    </location>
</feature>
<protein>
    <recommendedName>
        <fullName evidence="10">Glycerol-3-phosphate acyltransferase</fullName>
    </recommendedName>
    <alternativeName>
        <fullName evidence="10">Acyl-PO4 G3P acyltransferase</fullName>
    </alternativeName>
    <alternativeName>
        <fullName evidence="10">Acyl-phosphate--glycerol-3-phosphate acyltransferase</fullName>
    </alternativeName>
    <alternativeName>
        <fullName evidence="10">G3P acyltransferase</fullName>
        <shortName evidence="10">GPAT</shortName>
        <ecNumber evidence="10">2.3.1.275</ecNumber>
    </alternativeName>
    <alternativeName>
        <fullName evidence="10">Lysophosphatidic acid synthase</fullName>
        <shortName evidence="10">LPA synthase</shortName>
    </alternativeName>
</protein>
<dbReference type="AlphaFoldDB" id="A0A1G6JA65"/>
<keyword evidence="8 10" id="KW-0594">Phospholipid biosynthesis</keyword>
<evidence type="ECO:0000256" key="7">
    <source>
        <dbReference type="ARBA" id="ARBA00023136"/>
    </source>
</evidence>
<dbReference type="NCBIfam" id="TIGR00023">
    <property type="entry name" value="glycerol-3-phosphate 1-O-acyltransferase PlsY"/>
    <property type="match status" value="1"/>
</dbReference>
<gene>
    <name evidence="10" type="primary">plsY</name>
    <name evidence="11" type="ORF">SAMN05216323_101922</name>
</gene>
<dbReference type="SMART" id="SM01207">
    <property type="entry name" value="G3P_acyltransf"/>
    <property type="match status" value="1"/>
</dbReference>
<evidence type="ECO:0000313" key="12">
    <source>
        <dbReference type="Proteomes" id="UP000199452"/>
    </source>
</evidence>
<dbReference type="Proteomes" id="UP000199452">
    <property type="component" value="Unassembled WGS sequence"/>
</dbReference>
<feature type="transmembrane region" description="Helical" evidence="10">
    <location>
        <begin position="7"/>
        <end position="25"/>
    </location>
</feature>
<sequence length="209" mass="22383">MDIIHSVYCLAGAYILGSIPTSLWVGKAFYGIDIREHGSGNAGASNTFRVLGAKAGVPVFLVDVAKGWFALTLASYSGFKPSTEYFALFQLVLGLFAFLGHVFPVFANFKGGKGVATLTGVGMAIHPFATIFAVGIFLITFLLSGYVSVGSLVAAIAFPILVNFSFGHTTLSIAAFSFSVAIMIILSHRKNIKRLREGEEHRFTFGKSK</sequence>
<comment type="pathway">
    <text evidence="10">Lipid metabolism; phospholipid metabolism.</text>
</comment>
<dbReference type="EMBL" id="FMYP01000019">
    <property type="protein sequence ID" value="SDC15523.1"/>
    <property type="molecule type" value="Genomic_DNA"/>
</dbReference>
<evidence type="ECO:0000256" key="6">
    <source>
        <dbReference type="ARBA" id="ARBA00023098"/>
    </source>
</evidence>
<feature type="transmembrane region" description="Helical" evidence="10">
    <location>
        <begin position="128"/>
        <end position="160"/>
    </location>
</feature>
<comment type="subcellular location">
    <subcellularLocation>
        <location evidence="10">Cell membrane</location>
        <topology evidence="10">Multi-pass membrane protein</topology>
    </subcellularLocation>
</comment>
<dbReference type="Pfam" id="PF02660">
    <property type="entry name" value="G3P_acyltransf"/>
    <property type="match status" value="1"/>
</dbReference>
<dbReference type="RefSeq" id="WP_092437263.1">
    <property type="nucleotide sequence ID" value="NZ_FMYP01000019.1"/>
</dbReference>
<keyword evidence="7 10" id="KW-0472">Membrane</keyword>
<accession>A0A1G6JA65</accession>
<keyword evidence="9 10" id="KW-1208">Phospholipid metabolism</keyword>
<name>A0A1G6JA65_9BACT</name>
<keyword evidence="1 10" id="KW-1003">Cell membrane</keyword>
<keyword evidence="4 10" id="KW-0812">Transmembrane</keyword>
<evidence type="ECO:0000256" key="5">
    <source>
        <dbReference type="ARBA" id="ARBA00022989"/>
    </source>
</evidence>
<reference evidence="11 12" key="1">
    <citation type="submission" date="2016-09" db="EMBL/GenBank/DDBJ databases">
        <authorList>
            <person name="Capua I."/>
            <person name="De Benedictis P."/>
            <person name="Joannis T."/>
            <person name="Lombin L.H."/>
            <person name="Cattoli G."/>
        </authorList>
    </citation>
    <scope>NUCLEOTIDE SEQUENCE [LARGE SCALE GENOMIC DNA]</scope>
    <source>
        <strain evidence="11 12">A7P-90m</strain>
    </source>
</reference>
<evidence type="ECO:0000256" key="3">
    <source>
        <dbReference type="ARBA" id="ARBA00022679"/>
    </source>
</evidence>
<keyword evidence="5 10" id="KW-1133">Transmembrane helix</keyword>
<evidence type="ECO:0000256" key="1">
    <source>
        <dbReference type="ARBA" id="ARBA00022475"/>
    </source>
</evidence>
<keyword evidence="3 10" id="KW-0808">Transferase</keyword>
<evidence type="ECO:0000256" key="10">
    <source>
        <dbReference type="HAMAP-Rule" id="MF_01043"/>
    </source>
</evidence>
<dbReference type="InterPro" id="IPR003811">
    <property type="entry name" value="G3P_acylTferase_PlsY"/>
</dbReference>
<dbReference type="HAMAP" id="MF_01043">
    <property type="entry name" value="PlsY"/>
    <property type="match status" value="1"/>
</dbReference>
<dbReference type="EC" id="2.3.1.275" evidence="10"/>
<dbReference type="PANTHER" id="PTHR30309:SF0">
    <property type="entry name" value="GLYCEROL-3-PHOSPHATE ACYLTRANSFERASE-RELATED"/>
    <property type="match status" value="1"/>
</dbReference>
<proteinExistence type="inferred from homology"/>
<dbReference type="PANTHER" id="PTHR30309">
    <property type="entry name" value="INNER MEMBRANE PROTEIN YGIH"/>
    <property type="match status" value="1"/>
</dbReference>
<dbReference type="UniPathway" id="UPA00085"/>
<keyword evidence="11" id="KW-0012">Acyltransferase</keyword>
<comment type="similarity">
    <text evidence="10">Belongs to the PlsY family.</text>
</comment>
<comment type="catalytic activity">
    <reaction evidence="10">
        <text>an acyl phosphate + sn-glycerol 3-phosphate = a 1-acyl-sn-glycero-3-phosphate + phosphate</text>
        <dbReference type="Rhea" id="RHEA:34075"/>
        <dbReference type="ChEBI" id="CHEBI:43474"/>
        <dbReference type="ChEBI" id="CHEBI:57597"/>
        <dbReference type="ChEBI" id="CHEBI:57970"/>
        <dbReference type="ChEBI" id="CHEBI:59918"/>
        <dbReference type="EC" id="2.3.1.275"/>
    </reaction>
</comment>
<evidence type="ECO:0000256" key="8">
    <source>
        <dbReference type="ARBA" id="ARBA00023209"/>
    </source>
</evidence>
<feature type="transmembrane region" description="Helical" evidence="10">
    <location>
        <begin position="85"/>
        <end position="107"/>
    </location>
</feature>
<dbReference type="GO" id="GO:0008654">
    <property type="term" value="P:phospholipid biosynthetic process"/>
    <property type="evidence" value="ECO:0007669"/>
    <property type="project" value="UniProtKB-UniRule"/>
</dbReference>
<keyword evidence="12" id="KW-1185">Reference proteome</keyword>
<evidence type="ECO:0000313" key="11">
    <source>
        <dbReference type="EMBL" id="SDC15523.1"/>
    </source>
</evidence>
<evidence type="ECO:0000256" key="2">
    <source>
        <dbReference type="ARBA" id="ARBA00022516"/>
    </source>
</evidence>
<comment type="function">
    <text evidence="10">Catalyzes the transfer of an acyl group from acyl-phosphate (acyl-PO(4)) to glycerol-3-phosphate (G3P) to form lysophosphatidic acid (LPA). This enzyme utilizes acyl-phosphate as fatty acyl donor, but not acyl-CoA or acyl-ACP.</text>
</comment>
<dbReference type="GO" id="GO:0043772">
    <property type="term" value="F:acyl-phosphate glycerol-3-phosphate acyltransferase activity"/>
    <property type="evidence" value="ECO:0007669"/>
    <property type="project" value="UniProtKB-UniRule"/>
</dbReference>
<keyword evidence="2 10" id="KW-0444">Lipid biosynthesis</keyword>
<dbReference type="GO" id="GO:0005886">
    <property type="term" value="C:plasma membrane"/>
    <property type="evidence" value="ECO:0007669"/>
    <property type="project" value="UniProtKB-SubCell"/>
</dbReference>
<organism evidence="11 12">
    <name type="scientific">Williamwhitmania taraxaci</name>
    <dbReference type="NCBI Taxonomy" id="1640674"/>
    <lineage>
        <taxon>Bacteria</taxon>
        <taxon>Pseudomonadati</taxon>
        <taxon>Bacteroidota</taxon>
        <taxon>Bacteroidia</taxon>
        <taxon>Bacteroidales</taxon>
        <taxon>Williamwhitmaniaceae</taxon>
        <taxon>Williamwhitmania</taxon>
    </lineage>
</organism>
<comment type="subunit">
    <text evidence="10">Probably interacts with PlsX.</text>
</comment>
<evidence type="ECO:0000256" key="9">
    <source>
        <dbReference type="ARBA" id="ARBA00023264"/>
    </source>
</evidence>
<evidence type="ECO:0000256" key="4">
    <source>
        <dbReference type="ARBA" id="ARBA00022692"/>
    </source>
</evidence>
<dbReference type="STRING" id="1640674.SAMN05216323_101922"/>
<dbReference type="OrthoDB" id="9777124at2"/>